<gene>
    <name evidence="1" type="ORF">Pint_22266</name>
</gene>
<proteinExistence type="predicted"/>
<dbReference type="Proteomes" id="UP001163603">
    <property type="component" value="Chromosome 6"/>
</dbReference>
<comment type="caution">
    <text evidence="1">The sequence shown here is derived from an EMBL/GenBank/DDBJ whole genome shotgun (WGS) entry which is preliminary data.</text>
</comment>
<protein>
    <submittedName>
        <fullName evidence="1">Uncharacterized protein</fullName>
    </submittedName>
</protein>
<reference evidence="2" key="1">
    <citation type="journal article" date="2023" name="G3 (Bethesda)">
        <title>Genome assembly and association tests identify interacting loci associated with vigor, precocity, and sex in interspecific pistachio rootstocks.</title>
        <authorList>
            <person name="Palmer W."/>
            <person name="Jacygrad E."/>
            <person name="Sagayaradj S."/>
            <person name="Cavanaugh K."/>
            <person name="Han R."/>
            <person name="Bertier L."/>
            <person name="Beede B."/>
            <person name="Kafkas S."/>
            <person name="Golino D."/>
            <person name="Preece J."/>
            <person name="Michelmore R."/>
        </authorList>
    </citation>
    <scope>NUCLEOTIDE SEQUENCE [LARGE SCALE GENOMIC DNA]</scope>
</reference>
<keyword evidence="2" id="KW-1185">Reference proteome</keyword>
<evidence type="ECO:0000313" key="1">
    <source>
        <dbReference type="EMBL" id="KAJ0038833.1"/>
    </source>
</evidence>
<organism evidence="1 2">
    <name type="scientific">Pistacia integerrima</name>
    <dbReference type="NCBI Taxonomy" id="434235"/>
    <lineage>
        <taxon>Eukaryota</taxon>
        <taxon>Viridiplantae</taxon>
        <taxon>Streptophyta</taxon>
        <taxon>Embryophyta</taxon>
        <taxon>Tracheophyta</taxon>
        <taxon>Spermatophyta</taxon>
        <taxon>Magnoliopsida</taxon>
        <taxon>eudicotyledons</taxon>
        <taxon>Gunneridae</taxon>
        <taxon>Pentapetalae</taxon>
        <taxon>rosids</taxon>
        <taxon>malvids</taxon>
        <taxon>Sapindales</taxon>
        <taxon>Anacardiaceae</taxon>
        <taxon>Pistacia</taxon>
    </lineage>
</organism>
<dbReference type="EMBL" id="CM047741">
    <property type="protein sequence ID" value="KAJ0038833.1"/>
    <property type="molecule type" value="Genomic_DNA"/>
</dbReference>
<evidence type="ECO:0000313" key="2">
    <source>
        <dbReference type="Proteomes" id="UP001163603"/>
    </source>
</evidence>
<name>A0ACC0YKN8_9ROSI</name>
<sequence>MTALATLYDITRKIPYPTSLVTKFLRIEEIEFKECSAIVGEALDEDLMKSVKLMAWMKSTKWEGIERFLLAERKAWRVNEELARYLHKRGGLSHVVLLGAGHLEPVDQPLNSQAMIEDWVS</sequence>
<accession>A0ACC0YKN8</accession>